<sequence length="261" mass="30594">MDFITNETIRYCYDFAVYAWENSSQSKKQYGTEEIRARNEFVADQLTDKLAECLFKAIIEEHYSNIQVQLDFSHYTDPLHTDNGDVNMYIDRNLLPVRIDIKGSSHRAQWLLVEEHKFKDLKTGAPMADCYIMVRFSENMPVSRILRNNPERILSIPAISGEITGWAYHHDFFSSKDNQEWFVYNKGDRPLKRKVLPYASNRVNDLNHLHNYINKRIRTQGFTEADIYLSVPLDAKKNMGLPINWLKTDLNVLFHQAPSRV</sequence>
<protein>
    <submittedName>
        <fullName evidence="1">Uncharacterized protein</fullName>
    </submittedName>
</protein>
<dbReference type="EMBL" id="MAMP01000026">
    <property type="protein sequence ID" value="OES43344.1"/>
    <property type="molecule type" value="Genomic_DNA"/>
</dbReference>
<name>A0A1E7DJW9_9BACI</name>
<dbReference type="AlphaFoldDB" id="A0A1E7DJW9"/>
<dbReference type="RefSeq" id="WP_069939960.1">
    <property type="nucleotide sequence ID" value="NZ_MAMP01000026.1"/>
</dbReference>
<dbReference type="OrthoDB" id="9826090at2"/>
<reference evidence="1 2" key="1">
    <citation type="submission" date="2016-06" db="EMBL/GenBank/DDBJ databases">
        <title>Domibacillus iocasae genome sequencing.</title>
        <authorList>
            <person name="Verma A."/>
            <person name="Pal Y."/>
            <person name="Ojha A.K."/>
            <person name="Krishnamurthi S."/>
        </authorList>
    </citation>
    <scope>NUCLEOTIDE SEQUENCE [LARGE SCALE GENOMIC DNA]</scope>
    <source>
        <strain evidence="1 2">DSM 29979</strain>
    </source>
</reference>
<accession>A0A1E7DJW9</accession>
<evidence type="ECO:0000313" key="1">
    <source>
        <dbReference type="EMBL" id="OES43344.1"/>
    </source>
</evidence>
<keyword evidence="2" id="KW-1185">Reference proteome</keyword>
<proteinExistence type="predicted"/>
<comment type="caution">
    <text evidence="1">The sequence shown here is derived from an EMBL/GenBank/DDBJ whole genome shotgun (WGS) entry which is preliminary data.</text>
</comment>
<organism evidence="1 2">
    <name type="scientific">Domibacillus iocasae</name>
    <dbReference type="NCBI Taxonomy" id="1714016"/>
    <lineage>
        <taxon>Bacteria</taxon>
        <taxon>Bacillati</taxon>
        <taxon>Bacillota</taxon>
        <taxon>Bacilli</taxon>
        <taxon>Bacillales</taxon>
        <taxon>Bacillaceae</taxon>
        <taxon>Domibacillus</taxon>
    </lineage>
</organism>
<gene>
    <name evidence="1" type="ORF">BA724_13925</name>
</gene>
<dbReference type="Proteomes" id="UP000095658">
    <property type="component" value="Unassembled WGS sequence"/>
</dbReference>
<evidence type="ECO:0000313" key="2">
    <source>
        <dbReference type="Proteomes" id="UP000095658"/>
    </source>
</evidence>
<dbReference type="STRING" id="1714016.BA724_13925"/>